<dbReference type="InterPro" id="IPR003718">
    <property type="entry name" value="OsmC/Ohr_fam"/>
</dbReference>
<dbReference type="InterPro" id="IPR015946">
    <property type="entry name" value="KH_dom-like_a/b"/>
</dbReference>
<accession>A0A2V3VYW0</accession>
<evidence type="ECO:0000313" key="1">
    <source>
        <dbReference type="EMBL" id="PXW87207.1"/>
    </source>
</evidence>
<evidence type="ECO:0000313" key="2">
    <source>
        <dbReference type="Proteomes" id="UP000247922"/>
    </source>
</evidence>
<dbReference type="AlphaFoldDB" id="A0A2V3VYW0"/>
<dbReference type="InterPro" id="IPR036102">
    <property type="entry name" value="OsmC/Ohrsf"/>
</dbReference>
<reference evidence="1 2" key="1">
    <citation type="submission" date="2018-05" db="EMBL/GenBank/DDBJ databases">
        <title>Genomic Encyclopedia of Type Strains, Phase IV (KMG-IV): sequencing the most valuable type-strain genomes for metagenomic binning, comparative biology and taxonomic classification.</title>
        <authorList>
            <person name="Goeker M."/>
        </authorList>
    </citation>
    <scope>NUCLEOTIDE SEQUENCE [LARGE SCALE GENOMIC DNA]</scope>
    <source>
        <strain evidence="1 2">DSM 22440</strain>
    </source>
</reference>
<dbReference type="OrthoDB" id="1433018at2"/>
<organism evidence="1 2">
    <name type="scientific">Streptohalobacillus salinus</name>
    <dbReference type="NCBI Taxonomy" id="621096"/>
    <lineage>
        <taxon>Bacteria</taxon>
        <taxon>Bacillati</taxon>
        <taxon>Bacillota</taxon>
        <taxon>Bacilli</taxon>
        <taxon>Bacillales</taxon>
        <taxon>Bacillaceae</taxon>
        <taxon>Streptohalobacillus</taxon>
    </lineage>
</organism>
<name>A0A2V3VYW0_9BACI</name>
<dbReference type="EMBL" id="QJJR01000017">
    <property type="protein sequence ID" value="PXW87207.1"/>
    <property type="molecule type" value="Genomic_DNA"/>
</dbReference>
<gene>
    <name evidence="1" type="ORF">DES38_11745</name>
</gene>
<sequence length="148" mass="16693">MRTQTFQATAELKEKFLVDTRARQHQVFVDEPEALGGTDTAINPVELLLSALGACQSIVARTYAEKFDINLKHFKVNLAGDIDLDGFFDKADVRPGFYDIRATYEIETDAREEQVAAFVKFLEAHCPVGDTIEHPVHFSSTFQLNNQR</sequence>
<comment type="caution">
    <text evidence="1">The sequence shown here is derived from an EMBL/GenBank/DDBJ whole genome shotgun (WGS) entry which is preliminary data.</text>
</comment>
<dbReference type="Proteomes" id="UP000247922">
    <property type="component" value="Unassembled WGS sequence"/>
</dbReference>
<dbReference type="PANTHER" id="PTHR35368">
    <property type="entry name" value="HYDROPEROXIDE REDUCTASE"/>
    <property type="match status" value="1"/>
</dbReference>
<dbReference type="InterPro" id="IPR052924">
    <property type="entry name" value="OsmC/Ohr_hydroprdx_reductase"/>
</dbReference>
<dbReference type="RefSeq" id="WP_110252162.1">
    <property type="nucleotide sequence ID" value="NZ_QJJR01000017.1"/>
</dbReference>
<proteinExistence type="predicted"/>
<protein>
    <submittedName>
        <fullName evidence="1">Putative OsmC-like protein</fullName>
    </submittedName>
</protein>
<keyword evidence="2" id="KW-1185">Reference proteome</keyword>
<dbReference type="PANTHER" id="PTHR35368:SF1">
    <property type="entry name" value="HYDROPEROXIDE REDUCTASE"/>
    <property type="match status" value="1"/>
</dbReference>
<dbReference type="SUPFAM" id="SSF82784">
    <property type="entry name" value="OsmC-like"/>
    <property type="match status" value="1"/>
</dbReference>
<dbReference type="Pfam" id="PF02566">
    <property type="entry name" value="OsmC"/>
    <property type="match status" value="1"/>
</dbReference>
<dbReference type="Gene3D" id="3.30.300.20">
    <property type="match status" value="1"/>
</dbReference>